<accession>T1GIP2</accession>
<dbReference type="GO" id="GO:0004843">
    <property type="term" value="F:cysteine-type deubiquitinase activity"/>
    <property type="evidence" value="ECO:0007669"/>
    <property type="project" value="UniProtKB-EC"/>
</dbReference>
<feature type="domain" description="USP" evidence="3">
    <location>
        <begin position="1"/>
        <end position="230"/>
    </location>
</feature>
<dbReference type="OMA" id="GFITHEG"/>
<evidence type="ECO:0000256" key="1">
    <source>
        <dbReference type="ARBA" id="ARBA00000707"/>
    </source>
</evidence>
<dbReference type="Gene3D" id="3.90.70.10">
    <property type="entry name" value="Cysteine proteinases"/>
    <property type="match status" value="1"/>
</dbReference>
<dbReference type="SUPFAM" id="SSF54001">
    <property type="entry name" value="Cysteine proteinases"/>
    <property type="match status" value="1"/>
</dbReference>
<dbReference type="PANTHER" id="PTHR21646">
    <property type="entry name" value="UBIQUITIN CARBOXYL-TERMINAL HYDROLASE"/>
    <property type="match status" value="1"/>
</dbReference>
<comment type="catalytic activity">
    <reaction evidence="1">
        <text>Thiol-dependent hydrolysis of ester, thioester, amide, peptide and isopeptide bonds formed by the C-terminal Gly of ubiquitin (a 76-residue protein attached to proteins as an intracellular targeting signal).</text>
        <dbReference type="EC" id="3.4.19.12"/>
    </reaction>
</comment>
<dbReference type="STRING" id="36166.T1GIP2"/>
<dbReference type="InterPro" id="IPR035927">
    <property type="entry name" value="DUSP-like_sf"/>
</dbReference>
<dbReference type="InterPro" id="IPR050185">
    <property type="entry name" value="Ub_carboxyl-term_hydrolase"/>
</dbReference>
<proteinExistence type="predicted"/>
<evidence type="ECO:0000313" key="5">
    <source>
        <dbReference type="EnsemblMetazoa" id="MESCA003325-PA"/>
    </source>
</evidence>
<evidence type="ECO:0000259" key="3">
    <source>
        <dbReference type="PROSITE" id="PS50235"/>
    </source>
</evidence>
<dbReference type="InterPro" id="IPR006615">
    <property type="entry name" value="Pept_C19_DUSP"/>
</dbReference>
<dbReference type="GO" id="GO:0016579">
    <property type="term" value="P:protein deubiquitination"/>
    <property type="evidence" value="ECO:0007669"/>
    <property type="project" value="InterPro"/>
</dbReference>
<dbReference type="Pfam" id="PF00443">
    <property type="entry name" value="UCH"/>
    <property type="match status" value="1"/>
</dbReference>
<feature type="domain" description="DUSP" evidence="4">
    <location>
        <begin position="318"/>
        <end position="427"/>
    </location>
</feature>
<evidence type="ECO:0000259" key="4">
    <source>
        <dbReference type="PROSITE" id="PS51283"/>
    </source>
</evidence>
<dbReference type="EnsemblMetazoa" id="MESCA003325-RA">
    <property type="protein sequence ID" value="MESCA003325-PA"/>
    <property type="gene ID" value="MESCA003325"/>
</dbReference>
<dbReference type="PROSITE" id="PS51283">
    <property type="entry name" value="DUSP"/>
    <property type="match status" value="2"/>
</dbReference>
<name>T1GIP2_MEGSC</name>
<keyword evidence="6" id="KW-1185">Reference proteome</keyword>
<dbReference type="SMART" id="SM00695">
    <property type="entry name" value="DUSP"/>
    <property type="match status" value="2"/>
</dbReference>
<dbReference type="AlphaFoldDB" id="T1GIP2"/>
<dbReference type="PROSITE" id="PS00973">
    <property type="entry name" value="USP_2"/>
    <property type="match status" value="1"/>
</dbReference>
<dbReference type="SUPFAM" id="SSF143791">
    <property type="entry name" value="DUSP-like"/>
    <property type="match status" value="2"/>
</dbReference>
<evidence type="ECO:0000313" key="6">
    <source>
        <dbReference type="Proteomes" id="UP000015102"/>
    </source>
</evidence>
<dbReference type="Pfam" id="PF06337">
    <property type="entry name" value="DUSP"/>
    <property type="match status" value="2"/>
</dbReference>
<feature type="domain" description="DUSP" evidence="4">
    <location>
        <begin position="223"/>
        <end position="319"/>
    </location>
</feature>
<reference evidence="6" key="1">
    <citation type="submission" date="2013-02" db="EMBL/GenBank/DDBJ databases">
        <authorList>
            <person name="Hughes D."/>
        </authorList>
    </citation>
    <scope>NUCLEOTIDE SEQUENCE</scope>
    <source>
        <strain>Durham</strain>
        <strain evidence="6">NC isolate 2 -- Noor lab</strain>
    </source>
</reference>
<reference evidence="5" key="2">
    <citation type="submission" date="2015-06" db="UniProtKB">
        <authorList>
            <consortium name="EnsemblMetazoa"/>
        </authorList>
    </citation>
    <scope>IDENTIFICATION</scope>
</reference>
<dbReference type="PROSITE" id="PS50235">
    <property type="entry name" value="USP_3"/>
    <property type="match status" value="1"/>
</dbReference>
<dbReference type="EC" id="3.4.19.12" evidence="2"/>
<dbReference type="EMBL" id="CAQQ02026055">
    <property type="status" value="NOT_ANNOTATED_CDS"/>
    <property type="molecule type" value="Genomic_DNA"/>
</dbReference>
<dbReference type="InterPro" id="IPR038765">
    <property type="entry name" value="Papain-like_cys_pep_sf"/>
</dbReference>
<dbReference type="Gene3D" id="3.30.2230.10">
    <property type="entry name" value="DUSP-like"/>
    <property type="match status" value="1"/>
</dbReference>
<organism evidence="5 6">
    <name type="scientific">Megaselia scalaris</name>
    <name type="common">Humpbacked fly</name>
    <name type="synonym">Phora scalaris</name>
    <dbReference type="NCBI Taxonomy" id="36166"/>
    <lineage>
        <taxon>Eukaryota</taxon>
        <taxon>Metazoa</taxon>
        <taxon>Ecdysozoa</taxon>
        <taxon>Arthropoda</taxon>
        <taxon>Hexapoda</taxon>
        <taxon>Insecta</taxon>
        <taxon>Pterygota</taxon>
        <taxon>Neoptera</taxon>
        <taxon>Endopterygota</taxon>
        <taxon>Diptera</taxon>
        <taxon>Brachycera</taxon>
        <taxon>Muscomorpha</taxon>
        <taxon>Platypezoidea</taxon>
        <taxon>Phoridae</taxon>
        <taxon>Megaseliini</taxon>
        <taxon>Megaselia</taxon>
    </lineage>
</organism>
<dbReference type="HOGENOM" id="CLU_744464_0_0_1"/>
<sequence>MQRRNIPRPFFAHSKQRSFSSVAPNPFMITDSLKSATAKSSPMSKIPRALSFTQSFYKLSFESWFMWFWNLIRSWFWGPSITLEDCLTSFFSADELKGDNMYSCDKCQKLRNGIKFSKVVELPEILCIHLKRFRHDMTFSSKISYSICFPMKDLDMKAYVQKDKELAGGSIYNLVSVICHHGTVGGGHYTSFAKHDITGKWYEFDDQHVTPVSEETVQNCQAYTQSEAQDILEEVSSGESSDSSIERQCHISRQWLHRFQTFADPGPIDNWSFLCPHGDIHPNDLDHVEQMVVPLPIKVWEYLHKRFGGGPALSSLNECEVCKKDLIRRELRRQREFEFQNEDDNNEDALYAISMEWYRKWEAFVHGQTDKEPGPIDNKCICVPTEPGYPKRFVRNGADYAQINTTLWDFFYNIYGGGPEIRLRDAPLV</sequence>
<evidence type="ECO:0000256" key="2">
    <source>
        <dbReference type="ARBA" id="ARBA00012759"/>
    </source>
</evidence>
<dbReference type="InterPro" id="IPR018200">
    <property type="entry name" value="USP_CS"/>
</dbReference>
<dbReference type="Proteomes" id="UP000015102">
    <property type="component" value="Unassembled WGS sequence"/>
</dbReference>
<dbReference type="InterPro" id="IPR001394">
    <property type="entry name" value="Peptidase_C19_UCH"/>
</dbReference>
<dbReference type="PANTHER" id="PTHR21646:SF86">
    <property type="entry name" value="UBIQUITIN CARBOXYL-TERMINAL HYDROLASE"/>
    <property type="match status" value="1"/>
</dbReference>
<dbReference type="InterPro" id="IPR028889">
    <property type="entry name" value="USP"/>
</dbReference>
<protein>
    <recommendedName>
        <fullName evidence="2">ubiquitinyl hydrolase 1</fullName>
        <ecNumber evidence="2">3.4.19.12</ecNumber>
    </recommendedName>
</protein>